<dbReference type="SUPFAM" id="SSF49785">
    <property type="entry name" value="Galactose-binding domain-like"/>
    <property type="match status" value="1"/>
</dbReference>
<sequence length="1141" mass="121852">MHPVGIFLARLLIPVLLACAAPVARSADTTPVTEQRYLSGQGPATAVPWEFKVSDGRRAGAWSTIPVPSNWELQGFGGYDYGEGAKRHNEQGQYRVKFAVPPAWRGRTIRLVFEGVMTEATVRVNGVAAGAPHIGGFYRCGYDITQLVKLSANADNVLEVDVNKVASDAASEKAERAGDYWVFGGIFRPVWLEAAPAQAITGVAIDARADGTLAARVRLSQPAPGASVEGQVFDAAGKAVGPVFRVGLPASASASSADPAPVTVRGSVPAPRLWTAETPNLYTLRLTLRQDGKALHTQSTRFGFRTFEVRQGDGLYLNGRKIVIKGVNRHSFRPGTGRALDREDNYADARLIKSMNMNTARMSHYPPDPAFLEAADELGLYVIDELSGWQAAHGTTIGRKLVAEMVPRDVNHPSILFWANGNEGGFNTDLDAEYGKYDPQQRPVIHPWAIFNGLDTKHYPNWNLVNERLRGPNLFMPTEFMHALYDGGGGASLQDYWDAMMASPRGVGGVIWALVDEGVARTDQGNRIDPYGTYGPDGIVGPHHEKEGSYYAVKDIWSPIKLGAATFDAGFDGTLPVHNRYDFASLDQVRFDWRLLRFAASDAASTAAHELARGAGSAQGVAARSDGKLDLRLPAGWRKLDADAIAVTATGADGQHIWTWTYPASDLSARLAARMAGKTLPHQRQPARAAANPVSNAERMSASAGAGAGNSTASAASTIAGAASASSASPAAIPAAASPAASATPTVTTEGDTLRLAAGPVSATFDAASGQLRTLQHGSRVSALTNGPRLAYARPLPAASTDIAWLPLIDRADDSSPPSASNQPGATIHRLTAPQTASVIELTPAFDKATAYARFKLEISADGTTWKTVFDATRRKSDGNAYRFPPQPVLAVRITNPIDQHGQAIAMTGVRLGHAAQRFPAASDTASLATVRSGTGADADGKPVAWIEASHSGGLDRLRWTMAANGDLRLDYGYRLDGVVQYHGITFDHPETALRSTRWLGEGPYRVWKNRLQGTWLGVHEVAQFDQQPGESFRYPESQGFFAGVRWARLDTTTGMLRVSRNSSSNSSDASSGAPDGYLRIGTPRISHANTTVEFPAGDLSWLHAIPAIGEKFTPTEALGPSAAWPVANGAYAGSLTLRFD</sequence>
<keyword evidence="7" id="KW-0732">Signal</keyword>
<feature type="compositionally biased region" description="Low complexity" evidence="6">
    <location>
        <begin position="701"/>
        <end position="711"/>
    </location>
</feature>
<protein>
    <recommendedName>
        <fullName evidence="3">beta-galactosidase</fullName>
        <ecNumber evidence="3">3.2.1.23</ecNumber>
    </recommendedName>
</protein>
<proteinExistence type="inferred from homology"/>
<dbReference type="SUPFAM" id="SSF49303">
    <property type="entry name" value="beta-Galactosidase/glucuronidase domain"/>
    <property type="match status" value="1"/>
</dbReference>
<dbReference type="InterPro" id="IPR006104">
    <property type="entry name" value="Glyco_hydro_2_N"/>
</dbReference>
<dbReference type="Pfam" id="PF02837">
    <property type="entry name" value="Glyco_hydro_2_N"/>
    <property type="match status" value="1"/>
</dbReference>
<dbReference type="InterPro" id="IPR011013">
    <property type="entry name" value="Gal_mutarotase_sf_dom"/>
</dbReference>
<dbReference type="GeneID" id="43165851"/>
<dbReference type="Pfam" id="PF00703">
    <property type="entry name" value="Glyco_hydro_2"/>
    <property type="match status" value="1"/>
</dbReference>
<feature type="chain" id="PRO_5046802518" description="beta-galactosidase" evidence="7">
    <location>
        <begin position="21"/>
        <end position="1141"/>
    </location>
</feature>
<dbReference type="Proteomes" id="UP001326110">
    <property type="component" value="Chromosome"/>
</dbReference>
<evidence type="ECO:0000256" key="1">
    <source>
        <dbReference type="ARBA" id="ARBA00001412"/>
    </source>
</evidence>
<dbReference type="InterPro" id="IPR006101">
    <property type="entry name" value="Glyco_hydro_2"/>
</dbReference>
<dbReference type="InterPro" id="IPR008979">
    <property type="entry name" value="Galactose-bd-like_sf"/>
</dbReference>
<keyword evidence="4 11" id="KW-0378">Hydrolase</keyword>
<dbReference type="PANTHER" id="PTHR46323:SF2">
    <property type="entry name" value="BETA-GALACTOSIDASE"/>
    <property type="match status" value="1"/>
</dbReference>
<dbReference type="InterPro" id="IPR006102">
    <property type="entry name" value="Ig-like_GH2"/>
</dbReference>
<dbReference type="EC" id="3.2.1.23" evidence="3"/>
<dbReference type="InterPro" id="IPR050347">
    <property type="entry name" value="Bact_Beta-galactosidase"/>
</dbReference>
<comment type="catalytic activity">
    <reaction evidence="1">
        <text>Hydrolysis of terminal non-reducing beta-D-galactose residues in beta-D-galactosides.</text>
        <dbReference type="EC" id="3.2.1.23"/>
    </reaction>
</comment>
<feature type="region of interest" description="Disordered" evidence="6">
    <location>
        <begin position="677"/>
        <end position="711"/>
    </location>
</feature>
<accession>A0ABZ0Y7S2</accession>
<comment type="similarity">
    <text evidence="2">Belongs to the glycosyl hydrolase 2 family.</text>
</comment>
<evidence type="ECO:0000256" key="5">
    <source>
        <dbReference type="ARBA" id="ARBA00023295"/>
    </source>
</evidence>
<dbReference type="Gene3D" id="3.20.20.80">
    <property type="entry name" value="Glycosidases"/>
    <property type="match status" value="1"/>
</dbReference>
<feature type="domain" description="Glycosyl hydrolases family 2 sugar binding" evidence="10">
    <location>
        <begin position="63"/>
        <end position="196"/>
    </location>
</feature>
<evidence type="ECO:0000313" key="11">
    <source>
        <dbReference type="EMBL" id="WQH07355.1"/>
    </source>
</evidence>
<feature type="signal peptide" evidence="7">
    <location>
        <begin position="1"/>
        <end position="20"/>
    </location>
</feature>
<organism evidence="11 12">
    <name type="scientific">Duganella zoogloeoides</name>
    <dbReference type="NCBI Taxonomy" id="75659"/>
    <lineage>
        <taxon>Bacteria</taxon>
        <taxon>Pseudomonadati</taxon>
        <taxon>Pseudomonadota</taxon>
        <taxon>Betaproteobacteria</taxon>
        <taxon>Burkholderiales</taxon>
        <taxon>Oxalobacteraceae</taxon>
        <taxon>Telluria group</taxon>
        <taxon>Duganella</taxon>
    </lineage>
</organism>
<dbReference type="InterPro" id="IPR006103">
    <property type="entry name" value="Glyco_hydro_2_cat"/>
</dbReference>
<evidence type="ECO:0000256" key="2">
    <source>
        <dbReference type="ARBA" id="ARBA00007401"/>
    </source>
</evidence>
<evidence type="ECO:0000256" key="7">
    <source>
        <dbReference type="SAM" id="SignalP"/>
    </source>
</evidence>
<evidence type="ECO:0000313" key="12">
    <source>
        <dbReference type="Proteomes" id="UP001326110"/>
    </source>
</evidence>
<dbReference type="PRINTS" id="PR00132">
    <property type="entry name" value="GLHYDRLASE2"/>
</dbReference>
<feature type="domain" description="Glycoside hydrolase family 2 catalytic" evidence="9">
    <location>
        <begin position="309"/>
        <end position="524"/>
    </location>
</feature>
<dbReference type="SUPFAM" id="SSF74650">
    <property type="entry name" value="Galactose mutarotase-like"/>
    <property type="match status" value="1"/>
</dbReference>
<keyword evidence="12" id="KW-1185">Reference proteome</keyword>
<dbReference type="InterPro" id="IPR017853">
    <property type="entry name" value="GH"/>
</dbReference>
<dbReference type="Gene3D" id="2.60.40.10">
    <property type="entry name" value="Immunoglobulins"/>
    <property type="match status" value="1"/>
</dbReference>
<dbReference type="InterPro" id="IPR036156">
    <property type="entry name" value="Beta-gal/glucu_dom_sf"/>
</dbReference>
<dbReference type="InterPro" id="IPR014718">
    <property type="entry name" value="GH-type_carb-bd"/>
</dbReference>
<gene>
    <name evidence="11" type="ORF">SR858_13755</name>
</gene>
<dbReference type="GO" id="GO:0016787">
    <property type="term" value="F:hydrolase activity"/>
    <property type="evidence" value="ECO:0007669"/>
    <property type="project" value="UniProtKB-KW"/>
</dbReference>
<dbReference type="PANTHER" id="PTHR46323">
    <property type="entry name" value="BETA-GALACTOSIDASE"/>
    <property type="match status" value="1"/>
</dbReference>
<dbReference type="Pfam" id="PF02836">
    <property type="entry name" value="Glyco_hydro_2_C"/>
    <property type="match status" value="1"/>
</dbReference>
<dbReference type="EMBL" id="CP140152">
    <property type="protein sequence ID" value="WQH07355.1"/>
    <property type="molecule type" value="Genomic_DNA"/>
</dbReference>
<reference evidence="11 12" key="1">
    <citation type="submission" date="2023-11" db="EMBL/GenBank/DDBJ databases">
        <title>MicrobeMod: A computational toolkit for identifying prokaryotic methylation and restriction-modification with nanopore sequencing.</title>
        <authorList>
            <person name="Crits-Christoph A."/>
            <person name="Kang S.C."/>
            <person name="Lee H."/>
            <person name="Ostrov N."/>
        </authorList>
    </citation>
    <scope>NUCLEOTIDE SEQUENCE [LARGE SCALE GENOMIC DNA]</scope>
    <source>
        <strain evidence="11 12">ATCC 25935</strain>
    </source>
</reference>
<name>A0ABZ0Y7S2_9BURK</name>
<evidence type="ECO:0000259" key="10">
    <source>
        <dbReference type="Pfam" id="PF02837"/>
    </source>
</evidence>
<dbReference type="Gene3D" id="2.70.98.10">
    <property type="match status" value="1"/>
</dbReference>
<keyword evidence="5" id="KW-0326">Glycosidase</keyword>
<evidence type="ECO:0000259" key="8">
    <source>
        <dbReference type="Pfam" id="PF00703"/>
    </source>
</evidence>
<evidence type="ECO:0000256" key="4">
    <source>
        <dbReference type="ARBA" id="ARBA00022801"/>
    </source>
</evidence>
<evidence type="ECO:0000256" key="6">
    <source>
        <dbReference type="SAM" id="MobiDB-lite"/>
    </source>
</evidence>
<dbReference type="SUPFAM" id="SSF51445">
    <property type="entry name" value="(Trans)glycosidases"/>
    <property type="match status" value="1"/>
</dbReference>
<evidence type="ECO:0000259" key="9">
    <source>
        <dbReference type="Pfam" id="PF02836"/>
    </source>
</evidence>
<dbReference type="Gene3D" id="2.60.120.260">
    <property type="entry name" value="Galactose-binding domain-like"/>
    <property type="match status" value="2"/>
</dbReference>
<evidence type="ECO:0000256" key="3">
    <source>
        <dbReference type="ARBA" id="ARBA00012756"/>
    </source>
</evidence>
<dbReference type="RefSeq" id="WP_154820119.1">
    <property type="nucleotide sequence ID" value="NZ_CP140152.1"/>
</dbReference>
<feature type="domain" description="Glycoside hydrolase family 2 immunoglobulin-like beta-sandwich" evidence="8">
    <location>
        <begin position="209"/>
        <end position="305"/>
    </location>
</feature>
<dbReference type="InterPro" id="IPR013783">
    <property type="entry name" value="Ig-like_fold"/>
</dbReference>